<dbReference type="EMBL" id="MU004294">
    <property type="protein sequence ID" value="KAF2661330.1"/>
    <property type="molecule type" value="Genomic_DNA"/>
</dbReference>
<evidence type="ECO:0000313" key="3">
    <source>
        <dbReference type="Proteomes" id="UP000799324"/>
    </source>
</evidence>
<evidence type="ECO:0000256" key="1">
    <source>
        <dbReference type="SAM" id="SignalP"/>
    </source>
</evidence>
<dbReference type="AlphaFoldDB" id="A0A6A6TNE3"/>
<keyword evidence="1" id="KW-0732">Signal</keyword>
<name>A0A6A6TNE3_9PLEO</name>
<evidence type="ECO:0000313" key="2">
    <source>
        <dbReference type="EMBL" id="KAF2661330.1"/>
    </source>
</evidence>
<reference evidence="2" key="1">
    <citation type="journal article" date="2020" name="Stud. Mycol.">
        <title>101 Dothideomycetes genomes: a test case for predicting lifestyles and emergence of pathogens.</title>
        <authorList>
            <person name="Haridas S."/>
            <person name="Albert R."/>
            <person name="Binder M."/>
            <person name="Bloem J."/>
            <person name="Labutti K."/>
            <person name="Salamov A."/>
            <person name="Andreopoulos B."/>
            <person name="Baker S."/>
            <person name="Barry K."/>
            <person name="Bills G."/>
            <person name="Bluhm B."/>
            <person name="Cannon C."/>
            <person name="Castanera R."/>
            <person name="Culley D."/>
            <person name="Daum C."/>
            <person name="Ezra D."/>
            <person name="Gonzalez J."/>
            <person name="Henrissat B."/>
            <person name="Kuo A."/>
            <person name="Liang C."/>
            <person name="Lipzen A."/>
            <person name="Lutzoni F."/>
            <person name="Magnuson J."/>
            <person name="Mondo S."/>
            <person name="Nolan M."/>
            <person name="Ohm R."/>
            <person name="Pangilinan J."/>
            <person name="Park H.-J."/>
            <person name="Ramirez L."/>
            <person name="Alfaro M."/>
            <person name="Sun H."/>
            <person name="Tritt A."/>
            <person name="Yoshinaga Y."/>
            <person name="Zwiers L.-H."/>
            <person name="Turgeon B."/>
            <person name="Goodwin S."/>
            <person name="Spatafora J."/>
            <person name="Crous P."/>
            <person name="Grigoriev I."/>
        </authorList>
    </citation>
    <scope>NUCLEOTIDE SEQUENCE</scope>
    <source>
        <strain evidence="2">CBS 122681</strain>
    </source>
</reference>
<accession>A0A6A6TNE3</accession>
<feature type="signal peptide" evidence="1">
    <location>
        <begin position="1"/>
        <end position="21"/>
    </location>
</feature>
<gene>
    <name evidence="2" type="ORF">K491DRAFT_753961</name>
</gene>
<evidence type="ECO:0008006" key="4">
    <source>
        <dbReference type="Google" id="ProtNLM"/>
    </source>
</evidence>
<feature type="chain" id="PRO_5025518823" description="AA1-like domain-containing protein" evidence="1">
    <location>
        <begin position="22"/>
        <end position="167"/>
    </location>
</feature>
<keyword evidence="3" id="KW-1185">Reference proteome</keyword>
<protein>
    <recommendedName>
        <fullName evidence="4">AA1-like domain-containing protein</fullName>
    </recommendedName>
</protein>
<proteinExistence type="predicted"/>
<dbReference type="OrthoDB" id="3783760at2759"/>
<organism evidence="2 3">
    <name type="scientific">Lophiostoma macrostomum CBS 122681</name>
    <dbReference type="NCBI Taxonomy" id="1314788"/>
    <lineage>
        <taxon>Eukaryota</taxon>
        <taxon>Fungi</taxon>
        <taxon>Dikarya</taxon>
        <taxon>Ascomycota</taxon>
        <taxon>Pezizomycotina</taxon>
        <taxon>Dothideomycetes</taxon>
        <taxon>Pleosporomycetidae</taxon>
        <taxon>Pleosporales</taxon>
        <taxon>Lophiostomataceae</taxon>
        <taxon>Lophiostoma</taxon>
    </lineage>
</organism>
<sequence>MLLSIPSTLTLALALLTKTSTTAPTPFPDTLVEAGSKHTLYLVTCLYNALNQGTYSYYTAAAYYSNGPHDSAPTLNPDAFTTISYPYQEWEGRNYTARLATYYTMTSRIDAAAASGKKGDIAGSATVDTEQFACFVDGETSVVVRNGLGGQQAACTAEYYCPSIQVS</sequence>
<dbReference type="Proteomes" id="UP000799324">
    <property type="component" value="Unassembled WGS sequence"/>
</dbReference>